<dbReference type="RefSeq" id="WP_030734244.1">
    <property type="nucleotide sequence ID" value="NZ_CBDRAA010000035.1"/>
</dbReference>
<proteinExistence type="predicted"/>
<dbReference type="EMBL" id="CP009922">
    <property type="protein sequence ID" value="AKG42377.1"/>
    <property type="molecule type" value="Genomic_DNA"/>
</dbReference>
<sequence>MNWASILLFAGGLFLGGGTYSFIQQKMPRGVTVLLGIGALMCVVAGVMVLEVWE</sequence>
<dbReference type="STRING" id="408015.SXIM_09930"/>
<evidence type="ECO:0000256" key="1">
    <source>
        <dbReference type="SAM" id="Phobius"/>
    </source>
</evidence>
<dbReference type="Proteomes" id="UP000034034">
    <property type="component" value="Chromosome"/>
</dbReference>
<name>A0A0F7FQI0_9ACTN</name>
<dbReference type="KEGG" id="sxi:SXIM_09930"/>
<organism evidence="2 3">
    <name type="scientific">Streptomyces xiamenensis</name>
    <dbReference type="NCBI Taxonomy" id="408015"/>
    <lineage>
        <taxon>Bacteria</taxon>
        <taxon>Bacillati</taxon>
        <taxon>Actinomycetota</taxon>
        <taxon>Actinomycetes</taxon>
        <taxon>Kitasatosporales</taxon>
        <taxon>Streptomycetaceae</taxon>
        <taxon>Streptomyces</taxon>
    </lineage>
</organism>
<dbReference type="HOGENOM" id="CLU_3030361_0_0_11"/>
<keyword evidence="3" id="KW-1185">Reference proteome</keyword>
<protein>
    <submittedName>
        <fullName evidence="2">Amidotransferase</fullName>
    </submittedName>
</protein>
<feature type="transmembrane region" description="Helical" evidence="1">
    <location>
        <begin position="31"/>
        <end position="53"/>
    </location>
</feature>
<keyword evidence="1" id="KW-0472">Membrane</keyword>
<dbReference type="GO" id="GO:0016740">
    <property type="term" value="F:transferase activity"/>
    <property type="evidence" value="ECO:0007669"/>
    <property type="project" value="UniProtKB-KW"/>
</dbReference>
<accession>A0A0F7FQI0</accession>
<gene>
    <name evidence="2" type="ORF">SXIM_09930</name>
</gene>
<evidence type="ECO:0000313" key="2">
    <source>
        <dbReference type="EMBL" id="AKG42377.1"/>
    </source>
</evidence>
<dbReference type="AlphaFoldDB" id="A0A0F7FQI0"/>
<dbReference type="PATRIC" id="fig|408015.6.peg.1022"/>
<keyword evidence="1" id="KW-0812">Transmembrane</keyword>
<evidence type="ECO:0000313" key="3">
    <source>
        <dbReference type="Proteomes" id="UP000034034"/>
    </source>
</evidence>
<reference evidence="2" key="1">
    <citation type="submission" date="2019-08" db="EMBL/GenBank/DDBJ databases">
        <title>Complete genome sequence of a mangrove-derived Streptomyces xiamenensis.</title>
        <authorList>
            <person name="Xu J."/>
        </authorList>
    </citation>
    <scope>NUCLEOTIDE SEQUENCE</scope>
    <source>
        <strain evidence="2">318</strain>
    </source>
</reference>
<keyword evidence="1" id="KW-1133">Transmembrane helix</keyword>